<reference evidence="1" key="1">
    <citation type="submission" date="2024-09" db="EMBL/GenBank/DDBJ databases">
        <authorList>
            <person name="Liu J."/>
        </authorList>
    </citation>
    <scope>NUCLEOTIDE SEQUENCE</scope>
    <source>
        <strain evidence="1">NBU2967</strain>
    </source>
</reference>
<evidence type="ECO:0000313" key="1">
    <source>
        <dbReference type="EMBL" id="MFH6604075.1"/>
    </source>
</evidence>
<dbReference type="Proteomes" id="UP001595191">
    <property type="component" value="Unassembled WGS sequence"/>
</dbReference>
<accession>A0ACC7LM09</accession>
<name>A0ACC7LM09_9FLAO</name>
<protein>
    <submittedName>
        <fullName evidence="1">Uncharacterized protein</fullName>
    </submittedName>
</protein>
<dbReference type="EMBL" id="JBHFPV010000002">
    <property type="protein sequence ID" value="MFH6604075.1"/>
    <property type="molecule type" value="Genomic_DNA"/>
</dbReference>
<proteinExistence type="predicted"/>
<keyword evidence="2" id="KW-1185">Reference proteome</keyword>
<organism evidence="1 2">
    <name type="scientific">Meishania litoralis</name>
    <dbReference type="NCBI Taxonomy" id="3434685"/>
    <lineage>
        <taxon>Bacteria</taxon>
        <taxon>Pseudomonadati</taxon>
        <taxon>Bacteroidota</taxon>
        <taxon>Flavobacteriia</taxon>
        <taxon>Flavobacteriales</taxon>
        <taxon>Flavobacteriaceae</taxon>
        <taxon>Meishania</taxon>
    </lineage>
</organism>
<evidence type="ECO:0000313" key="2">
    <source>
        <dbReference type="Proteomes" id="UP001595191"/>
    </source>
</evidence>
<comment type="caution">
    <text evidence="1">The sequence shown here is derived from an EMBL/GenBank/DDBJ whole genome shotgun (WGS) entry which is preliminary data.</text>
</comment>
<gene>
    <name evidence="1" type="ORF">ACEZ3G_11350</name>
</gene>
<sequence length="45" mass="5415">MITRTIPFLSGFEKILYSTLRKYQSYGRDKEVRYGQEKTLIIRKS</sequence>